<dbReference type="GO" id="GO:0016020">
    <property type="term" value="C:membrane"/>
    <property type="evidence" value="ECO:0007669"/>
    <property type="project" value="UniProtKB-SubCell"/>
</dbReference>
<organism evidence="9 10">
    <name type="scientific">Centaurea solstitialis</name>
    <name type="common">yellow star-thistle</name>
    <dbReference type="NCBI Taxonomy" id="347529"/>
    <lineage>
        <taxon>Eukaryota</taxon>
        <taxon>Viridiplantae</taxon>
        <taxon>Streptophyta</taxon>
        <taxon>Embryophyta</taxon>
        <taxon>Tracheophyta</taxon>
        <taxon>Spermatophyta</taxon>
        <taxon>Magnoliopsida</taxon>
        <taxon>eudicotyledons</taxon>
        <taxon>Gunneridae</taxon>
        <taxon>Pentapetalae</taxon>
        <taxon>asterids</taxon>
        <taxon>campanulids</taxon>
        <taxon>Asterales</taxon>
        <taxon>Asteraceae</taxon>
        <taxon>Carduoideae</taxon>
        <taxon>Cardueae</taxon>
        <taxon>Centaureinae</taxon>
        <taxon>Centaurea</taxon>
    </lineage>
</organism>
<keyword evidence="5 7" id="KW-1133">Transmembrane helix</keyword>
<proteinExistence type="predicted"/>
<reference evidence="9" key="1">
    <citation type="submission" date="2023-03" db="EMBL/GenBank/DDBJ databases">
        <title>Chromosome-scale reference genome and RAD-based genetic map of yellow starthistle (Centaurea solstitialis) reveal putative structural variation and QTLs associated with invader traits.</title>
        <authorList>
            <person name="Reatini B."/>
            <person name="Cang F.A."/>
            <person name="Jiang Q."/>
            <person name="Mckibben M.T.W."/>
            <person name="Barker M.S."/>
            <person name="Rieseberg L.H."/>
            <person name="Dlugosch K.M."/>
        </authorList>
    </citation>
    <scope>NUCLEOTIDE SEQUENCE</scope>
    <source>
        <strain evidence="9">CAN-66</strain>
        <tissue evidence="9">Leaf</tissue>
    </source>
</reference>
<sequence length="213" mass="22910">MEAMKQEVRIPLLVGNGDLGRKKDEDQYTKIGTTSFFSTCFNCLNSLSGVGILSVPYALASGGWLSLMLLFAIASSTFYTGLLIQRCMDSDPTIRSYPDIGDRAFGKTGRTIVSIFMNLELYLVATEKGKLVNWNGIPSAISLFAFCYCAHPVFPTLYASMRNQHQFSKGSVVASFYWVGDGGTPPLTPPLVGLGSVVAEVVTITAAELPPGG</sequence>
<keyword evidence="2" id="KW-0813">Transport</keyword>
<accession>A0AA38TKP5</accession>
<evidence type="ECO:0000256" key="2">
    <source>
        <dbReference type="ARBA" id="ARBA00022448"/>
    </source>
</evidence>
<evidence type="ECO:0000256" key="3">
    <source>
        <dbReference type="ARBA" id="ARBA00022692"/>
    </source>
</evidence>
<keyword evidence="10" id="KW-1185">Reference proteome</keyword>
<dbReference type="InterPro" id="IPR013057">
    <property type="entry name" value="AA_transpt_TM"/>
</dbReference>
<feature type="transmembrane region" description="Helical" evidence="7">
    <location>
        <begin position="137"/>
        <end position="159"/>
    </location>
</feature>
<feature type="transmembrane region" description="Helical" evidence="7">
    <location>
        <begin position="64"/>
        <end position="84"/>
    </location>
</feature>
<feature type="domain" description="Amino acid transporter transmembrane" evidence="8">
    <location>
        <begin position="33"/>
        <end position="121"/>
    </location>
</feature>
<dbReference type="EMBL" id="JARYMX010000002">
    <property type="protein sequence ID" value="KAJ9562708.1"/>
    <property type="molecule type" value="Genomic_DNA"/>
</dbReference>
<evidence type="ECO:0000256" key="1">
    <source>
        <dbReference type="ARBA" id="ARBA00004370"/>
    </source>
</evidence>
<protein>
    <recommendedName>
        <fullName evidence="8">Amino acid transporter transmembrane domain-containing protein</fullName>
    </recommendedName>
</protein>
<keyword evidence="6 7" id="KW-0472">Membrane</keyword>
<evidence type="ECO:0000313" key="9">
    <source>
        <dbReference type="EMBL" id="KAJ9562708.1"/>
    </source>
</evidence>
<comment type="caution">
    <text evidence="9">The sequence shown here is derived from an EMBL/GenBank/DDBJ whole genome shotgun (WGS) entry which is preliminary data.</text>
</comment>
<name>A0AA38TKP5_9ASTR</name>
<dbReference type="Pfam" id="PF01490">
    <property type="entry name" value="Aa_trans"/>
    <property type="match status" value="1"/>
</dbReference>
<evidence type="ECO:0000256" key="7">
    <source>
        <dbReference type="SAM" id="Phobius"/>
    </source>
</evidence>
<dbReference type="PANTHER" id="PTHR48017">
    <property type="entry name" value="OS05G0424000 PROTEIN-RELATED"/>
    <property type="match status" value="1"/>
</dbReference>
<comment type="subcellular location">
    <subcellularLocation>
        <location evidence="1">Membrane</location>
    </subcellularLocation>
</comment>
<dbReference type="GO" id="GO:0006865">
    <property type="term" value="P:amino acid transport"/>
    <property type="evidence" value="ECO:0007669"/>
    <property type="project" value="UniProtKB-KW"/>
</dbReference>
<dbReference type="Proteomes" id="UP001172457">
    <property type="component" value="Chromosome 2"/>
</dbReference>
<evidence type="ECO:0000259" key="8">
    <source>
        <dbReference type="Pfam" id="PF01490"/>
    </source>
</evidence>
<keyword evidence="3 7" id="KW-0812">Transmembrane</keyword>
<keyword evidence="4" id="KW-0029">Amino-acid transport</keyword>
<evidence type="ECO:0000256" key="5">
    <source>
        <dbReference type="ARBA" id="ARBA00022989"/>
    </source>
</evidence>
<evidence type="ECO:0000256" key="4">
    <source>
        <dbReference type="ARBA" id="ARBA00022970"/>
    </source>
</evidence>
<evidence type="ECO:0000313" key="10">
    <source>
        <dbReference type="Proteomes" id="UP001172457"/>
    </source>
</evidence>
<evidence type="ECO:0000256" key="6">
    <source>
        <dbReference type="ARBA" id="ARBA00023136"/>
    </source>
</evidence>
<dbReference type="AlphaFoldDB" id="A0AA38TKP5"/>
<feature type="transmembrane region" description="Helical" evidence="7">
    <location>
        <begin position="31"/>
        <end position="58"/>
    </location>
</feature>
<gene>
    <name evidence="9" type="ORF">OSB04_007868</name>
</gene>